<sequence length="397" mass="44534">MRWFFALNEASASFWDYANLVQVAVHSARTRTSLQPVCLYDGNDNQLTAWLEATGVRIIRRRTFLYQWVTELGPIPRGAYLRLEIPAICQEQGWDDTYVLYTDCDVVFRRDPAPLLRPLEPKFFAAAPESDRTDFDRFNSGVMWINVAGLAAEHPALQTTIRAHLAEAIAPPYDQAALQRHFRGRTDPLPLELNWKPYWGDQADAAILHFHGPKPGQKYHVLNHRVLDYVQRLVAPAYFTACAEWDALLIDALTQQPWPTDAAAGIADGFGDSVATVVGGLGDLEGPYPESMLPAVRWGLSPHTTLEFTTTRQASHRFEAVLQISRGEQTVVVQLNGAKIAHLTLTRLNDPHALSIDLPPTEGPQRIEILYAHGFRPEGGDPRELAVLYRALRVRTV</sequence>
<dbReference type="Proteomes" id="UP001218638">
    <property type="component" value="Chromosome"/>
</dbReference>
<evidence type="ECO:0000313" key="1">
    <source>
        <dbReference type="EMBL" id="WED66066.1"/>
    </source>
</evidence>
<gene>
    <name evidence="1" type="ORF">PXH66_04295</name>
</gene>
<dbReference type="EMBL" id="CP119075">
    <property type="protein sequence ID" value="WED66066.1"/>
    <property type="molecule type" value="Genomic_DNA"/>
</dbReference>
<accession>A0AAF0CQA5</accession>
<dbReference type="SUPFAM" id="SSF53448">
    <property type="entry name" value="Nucleotide-diphospho-sugar transferases"/>
    <property type="match status" value="1"/>
</dbReference>
<keyword evidence="2" id="KW-1185">Reference proteome</keyword>
<dbReference type="Gene3D" id="3.90.550.10">
    <property type="entry name" value="Spore Coat Polysaccharide Biosynthesis Protein SpsA, Chain A"/>
    <property type="match status" value="1"/>
</dbReference>
<proteinExistence type="predicted"/>
<dbReference type="InterPro" id="IPR029044">
    <property type="entry name" value="Nucleotide-diphossugar_trans"/>
</dbReference>
<organism evidence="1 2">
    <name type="scientific">Synoicihabitans lomoniglobus</name>
    <dbReference type="NCBI Taxonomy" id="2909285"/>
    <lineage>
        <taxon>Bacteria</taxon>
        <taxon>Pseudomonadati</taxon>
        <taxon>Verrucomicrobiota</taxon>
        <taxon>Opitutia</taxon>
        <taxon>Opitutales</taxon>
        <taxon>Opitutaceae</taxon>
        <taxon>Synoicihabitans</taxon>
    </lineage>
</organism>
<name>A0AAF0CQA5_9BACT</name>
<evidence type="ECO:0008006" key="3">
    <source>
        <dbReference type="Google" id="ProtNLM"/>
    </source>
</evidence>
<protein>
    <recommendedName>
        <fullName evidence="3">Nucleotide-diphospho-sugar transferase domain-containing protein</fullName>
    </recommendedName>
</protein>
<evidence type="ECO:0000313" key="2">
    <source>
        <dbReference type="Proteomes" id="UP001218638"/>
    </source>
</evidence>
<dbReference type="AlphaFoldDB" id="A0AAF0CQA5"/>
<dbReference type="KEGG" id="slom:PXH66_04295"/>
<reference evidence="1" key="1">
    <citation type="submission" date="2023-03" db="EMBL/GenBank/DDBJ databases">
        <title>Lomoglobus Profundus gen. nov., sp. nov., a novel member of the phylum Verrucomicrobia, isolated from deep-marine sediment of South China Sea.</title>
        <authorList>
            <person name="Ahmad T."/>
            <person name="Ishaq S.E."/>
            <person name="Wang F."/>
        </authorList>
    </citation>
    <scope>NUCLEOTIDE SEQUENCE</scope>
    <source>
        <strain evidence="1">LMO-M01</strain>
    </source>
</reference>
<dbReference type="RefSeq" id="WP_330931256.1">
    <property type="nucleotide sequence ID" value="NZ_CP119075.1"/>
</dbReference>